<name>A0A3N4HC14_ASCIM</name>
<dbReference type="AlphaFoldDB" id="A0A3N4HC14"/>
<gene>
    <name evidence="1" type="ORF">BJ508DRAFT_101594</name>
</gene>
<sequence length="169" mass="19149">MSTMNTTLEALMLTSPREVILYPDGSTSGFHWNNFTTSGEIMTIIRDTYATMLRLRITLEYKDFLSSSESSPSRVADLEKKISVLAKGLDWSHLVEDINTELSGFQLYIFKTPKGKPILQGHRPLWGEVAWASSVLRSGPIESAYVLREIERYVDYRGLGSGQRMSTKY</sequence>
<keyword evidence="2" id="KW-1185">Reference proteome</keyword>
<accession>A0A3N4HC14</accession>
<proteinExistence type="predicted"/>
<evidence type="ECO:0000313" key="1">
    <source>
        <dbReference type="EMBL" id="RPA71297.1"/>
    </source>
</evidence>
<protein>
    <submittedName>
        <fullName evidence="1">Uncharacterized protein</fullName>
    </submittedName>
</protein>
<dbReference type="Proteomes" id="UP000275078">
    <property type="component" value="Unassembled WGS sequence"/>
</dbReference>
<dbReference type="EMBL" id="ML119948">
    <property type="protein sequence ID" value="RPA71297.1"/>
    <property type="molecule type" value="Genomic_DNA"/>
</dbReference>
<reference evidence="1 2" key="1">
    <citation type="journal article" date="2018" name="Nat. Ecol. Evol.">
        <title>Pezizomycetes genomes reveal the molecular basis of ectomycorrhizal truffle lifestyle.</title>
        <authorList>
            <person name="Murat C."/>
            <person name="Payen T."/>
            <person name="Noel B."/>
            <person name="Kuo A."/>
            <person name="Morin E."/>
            <person name="Chen J."/>
            <person name="Kohler A."/>
            <person name="Krizsan K."/>
            <person name="Balestrini R."/>
            <person name="Da Silva C."/>
            <person name="Montanini B."/>
            <person name="Hainaut M."/>
            <person name="Levati E."/>
            <person name="Barry K.W."/>
            <person name="Belfiori B."/>
            <person name="Cichocki N."/>
            <person name="Clum A."/>
            <person name="Dockter R.B."/>
            <person name="Fauchery L."/>
            <person name="Guy J."/>
            <person name="Iotti M."/>
            <person name="Le Tacon F."/>
            <person name="Lindquist E.A."/>
            <person name="Lipzen A."/>
            <person name="Malagnac F."/>
            <person name="Mello A."/>
            <person name="Molinier V."/>
            <person name="Miyauchi S."/>
            <person name="Poulain J."/>
            <person name="Riccioni C."/>
            <person name="Rubini A."/>
            <person name="Sitrit Y."/>
            <person name="Splivallo R."/>
            <person name="Traeger S."/>
            <person name="Wang M."/>
            <person name="Zifcakova L."/>
            <person name="Wipf D."/>
            <person name="Zambonelli A."/>
            <person name="Paolocci F."/>
            <person name="Nowrousian M."/>
            <person name="Ottonello S."/>
            <person name="Baldrian P."/>
            <person name="Spatafora J.W."/>
            <person name="Henrissat B."/>
            <person name="Nagy L.G."/>
            <person name="Aury J.M."/>
            <person name="Wincker P."/>
            <person name="Grigoriev I.V."/>
            <person name="Bonfante P."/>
            <person name="Martin F.M."/>
        </authorList>
    </citation>
    <scope>NUCLEOTIDE SEQUENCE [LARGE SCALE GENOMIC DNA]</scope>
    <source>
        <strain evidence="1 2">RN42</strain>
    </source>
</reference>
<evidence type="ECO:0000313" key="2">
    <source>
        <dbReference type="Proteomes" id="UP000275078"/>
    </source>
</evidence>
<organism evidence="1 2">
    <name type="scientific">Ascobolus immersus RN42</name>
    <dbReference type="NCBI Taxonomy" id="1160509"/>
    <lineage>
        <taxon>Eukaryota</taxon>
        <taxon>Fungi</taxon>
        <taxon>Dikarya</taxon>
        <taxon>Ascomycota</taxon>
        <taxon>Pezizomycotina</taxon>
        <taxon>Pezizomycetes</taxon>
        <taxon>Pezizales</taxon>
        <taxon>Ascobolaceae</taxon>
        <taxon>Ascobolus</taxon>
    </lineage>
</organism>